<dbReference type="GO" id="GO:0016020">
    <property type="term" value="C:membrane"/>
    <property type="evidence" value="ECO:0007669"/>
    <property type="project" value="GOC"/>
</dbReference>
<keyword evidence="3" id="KW-0337">GPI-anchor biosynthesis</keyword>
<feature type="transmembrane region" description="Helical" evidence="10">
    <location>
        <begin position="388"/>
        <end position="410"/>
    </location>
</feature>
<feature type="transmembrane region" description="Helical" evidence="10">
    <location>
        <begin position="141"/>
        <end position="163"/>
    </location>
</feature>
<protein>
    <submittedName>
        <fullName evidence="11">Membrane protein</fullName>
    </submittedName>
</protein>
<evidence type="ECO:0000256" key="2">
    <source>
        <dbReference type="ARBA" id="ARBA00004687"/>
    </source>
</evidence>
<dbReference type="Proteomes" id="UP000681340">
    <property type="component" value="Unassembled WGS sequence"/>
</dbReference>
<organism evidence="11 12">
    <name type="scientific">Actinoplanes auranticolor</name>
    <dbReference type="NCBI Taxonomy" id="47988"/>
    <lineage>
        <taxon>Bacteria</taxon>
        <taxon>Bacillati</taxon>
        <taxon>Actinomycetota</taxon>
        <taxon>Actinomycetes</taxon>
        <taxon>Micromonosporales</taxon>
        <taxon>Micromonosporaceae</taxon>
        <taxon>Actinoplanes</taxon>
    </lineage>
</organism>
<sequence length="412" mass="43627">MSERDTARAGDQTAVLVMAPELRPAATAAQSGPPASPPVRPIVDVTVRAAWPALALYLGLRTFSILVLWLFAADRNRGLLDVLSRYDAVHYAGIVARGYDAAIPLKADGTLAITNLAFFPLFPGLTALADPILPGGPAGAGIAVSWLAGIAAAWGLFAIGAHLRDRRTGVLLAGLWAVLPHALVQSMGYTETLFTALAAWSLFALLRRHWLTAGLLCTLAGLTRPTGAALVAVIGLAALIAVIRRRDGWRPWLAGAIAPVGLLSYVIWVGHRLGRADGYFHVQKDAWKMSYDTGAFTAGTVHAALTKPAPLVIYTNILLLLLALALLAILILDRLPWPLVVYAGLIVAMAFFGDSYFNAKARLMVPAFPLLLPIAYALAAGRRRIAAVVLAALTLISAGYGVYLALAWTASP</sequence>
<dbReference type="AlphaFoldDB" id="A0A919SM19"/>
<evidence type="ECO:0000256" key="7">
    <source>
        <dbReference type="ARBA" id="ARBA00022824"/>
    </source>
</evidence>
<accession>A0A919SM19</accession>
<dbReference type="EMBL" id="BOQL01000048">
    <property type="protein sequence ID" value="GIM73999.1"/>
    <property type="molecule type" value="Genomic_DNA"/>
</dbReference>
<dbReference type="GO" id="GO:0004376">
    <property type="term" value="F:GPI mannosyltransferase activity"/>
    <property type="evidence" value="ECO:0007669"/>
    <property type="project" value="InterPro"/>
</dbReference>
<evidence type="ECO:0000256" key="8">
    <source>
        <dbReference type="ARBA" id="ARBA00022989"/>
    </source>
</evidence>
<gene>
    <name evidence="11" type="ORF">Aau02nite_58670</name>
</gene>
<reference evidence="11" key="1">
    <citation type="submission" date="2021-03" db="EMBL/GenBank/DDBJ databases">
        <title>Whole genome shotgun sequence of Actinoplanes auranticolor NBRC 12245.</title>
        <authorList>
            <person name="Komaki H."/>
            <person name="Tamura T."/>
        </authorList>
    </citation>
    <scope>NUCLEOTIDE SEQUENCE</scope>
    <source>
        <strain evidence="11">NBRC 12245</strain>
    </source>
</reference>
<keyword evidence="6 10" id="KW-0812">Transmembrane</keyword>
<comment type="pathway">
    <text evidence="2">Glycolipid biosynthesis; glycosylphosphatidylinositol-anchor biosynthesis.</text>
</comment>
<dbReference type="GO" id="GO:0006506">
    <property type="term" value="P:GPI anchor biosynthetic process"/>
    <property type="evidence" value="ECO:0007669"/>
    <property type="project" value="UniProtKB-KW"/>
</dbReference>
<dbReference type="RefSeq" id="WP_212991780.1">
    <property type="nucleotide sequence ID" value="NZ_BAABEA010000006.1"/>
</dbReference>
<keyword evidence="4" id="KW-0328">Glycosyltransferase</keyword>
<dbReference type="InterPro" id="IPR007315">
    <property type="entry name" value="PIG-V/Gpi18"/>
</dbReference>
<keyword evidence="5" id="KW-0808">Transferase</keyword>
<keyword evidence="8 10" id="KW-1133">Transmembrane helix</keyword>
<comment type="subcellular location">
    <subcellularLocation>
        <location evidence="1">Endoplasmic reticulum membrane</location>
        <topology evidence="1">Multi-pass membrane protein</topology>
    </subcellularLocation>
</comment>
<evidence type="ECO:0000256" key="3">
    <source>
        <dbReference type="ARBA" id="ARBA00022502"/>
    </source>
</evidence>
<name>A0A919SM19_9ACTN</name>
<proteinExistence type="predicted"/>
<evidence type="ECO:0000256" key="9">
    <source>
        <dbReference type="ARBA" id="ARBA00023136"/>
    </source>
</evidence>
<dbReference type="PANTHER" id="PTHR12468">
    <property type="entry name" value="GPI MANNOSYLTRANSFERASE 2"/>
    <property type="match status" value="1"/>
</dbReference>
<feature type="transmembrane region" description="Helical" evidence="10">
    <location>
        <begin position="363"/>
        <end position="381"/>
    </location>
</feature>
<feature type="transmembrane region" description="Helical" evidence="10">
    <location>
        <begin position="252"/>
        <end position="270"/>
    </location>
</feature>
<evidence type="ECO:0000313" key="11">
    <source>
        <dbReference type="EMBL" id="GIM73999.1"/>
    </source>
</evidence>
<feature type="transmembrane region" description="Helical" evidence="10">
    <location>
        <begin position="210"/>
        <end position="240"/>
    </location>
</feature>
<evidence type="ECO:0000256" key="4">
    <source>
        <dbReference type="ARBA" id="ARBA00022676"/>
    </source>
</evidence>
<feature type="transmembrane region" description="Helical" evidence="10">
    <location>
        <begin position="49"/>
        <end position="71"/>
    </location>
</feature>
<keyword evidence="9 10" id="KW-0472">Membrane</keyword>
<evidence type="ECO:0000256" key="5">
    <source>
        <dbReference type="ARBA" id="ARBA00022679"/>
    </source>
</evidence>
<evidence type="ECO:0000256" key="1">
    <source>
        <dbReference type="ARBA" id="ARBA00004477"/>
    </source>
</evidence>
<dbReference type="GO" id="GO:0000009">
    <property type="term" value="F:alpha-1,6-mannosyltransferase activity"/>
    <property type="evidence" value="ECO:0007669"/>
    <property type="project" value="InterPro"/>
</dbReference>
<evidence type="ECO:0000256" key="6">
    <source>
        <dbReference type="ARBA" id="ARBA00022692"/>
    </source>
</evidence>
<dbReference type="PANTHER" id="PTHR12468:SF2">
    <property type="entry name" value="GPI MANNOSYLTRANSFERASE 2"/>
    <property type="match status" value="1"/>
</dbReference>
<keyword evidence="12" id="KW-1185">Reference proteome</keyword>
<feature type="transmembrane region" description="Helical" evidence="10">
    <location>
        <begin position="339"/>
        <end position="357"/>
    </location>
</feature>
<feature type="transmembrane region" description="Helical" evidence="10">
    <location>
        <begin position="311"/>
        <end position="332"/>
    </location>
</feature>
<evidence type="ECO:0000256" key="10">
    <source>
        <dbReference type="SAM" id="Phobius"/>
    </source>
</evidence>
<comment type="caution">
    <text evidence="11">The sequence shown here is derived from an EMBL/GenBank/DDBJ whole genome shotgun (WGS) entry which is preliminary data.</text>
</comment>
<evidence type="ECO:0000313" key="12">
    <source>
        <dbReference type="Proteomes" id="UP000681340"/>
    </source>
</evidence>
<feature type="transmembrane region" description="Helical" evidence="10">
    <location>
        <begin position="170"/>
        <end position="190"/>
    </location>
</feature>
<keyword evidence="7" id="KW-0256">Endoplasmic reticulum</keyword>